<dbReference type="SUPFAM" id="SSF81767">
    <property type="entry name" value="Pre-protein crosslinking domain of SecA"/>
    <property type="match status" value="1"/>
</dbReference>
<dbReference type="InterPro" id="IPR001650">
    <property type="entry name" value="Helicase_C-like"/>
</dbReference>
<keyword evidence="12 15" id="KW-1278">Translocase</keyword>
<dbReference type="Pfam" id="PF07516">
    <property type="entry name" value="SecA_SW"/>
    <property type="match status" value="1"/>
</dbReference>
<evidence type="ECO:0000313" key="22">
    <source>
        <dbReference type="Proteomes" id="UP001320876"/>
    </source>
</evidence>
<feature type="region of interest" description="Disordered" evidence="17">
    <location>
        <begin position="988"/>
        <end position="1057"/>
    </location>
</feature>
<dbReference type="Gene3D" id="3.40.50.300">
    <property type="entry name" value="P-loop containing nucleotide triphosphate hydrolases"/>
    <property type="match status" value="4"/>
</dbReference>
<comment type="similarity">
    <text evidence="3 15 16">Belongs to the SecA family.</text>
</comment>
<feature type="domain" description="Helicase ATP-binding" evidence="18">
    <location>
        <begin position="172"/>
        <end position="311"/>
    </location>
</feature>
<dbReference type="InterPro" id="IPR004027">
    <property type="entry name" value="SEC_C_motif"/>
</dbReference>
<dbReference type="CDD" id="cd17928">
    <property type="entry name" value="DEXDc_SecA"/>
    <property type="match status" value="1"/>
</dbReference>
<dbReference type="InterPro" id="IPR044722">
    <property type="entry name" value="SecA_SF2_C"/>
</dbReference>
<keyword evidence="6 15" id="KW-0963">Cytoplasm</keyword>
<organism evidence="21 22">
    <name type="scientific">Luteolibacter arcticus</name>
    <dbReference type="NCBI Taxonomy" id="1581411"/>
    <lineage>
        <taxon>Bacteria</taxon>
        <taxon>Pseudomonadati</taxon>
        <taxon>Verrucomicrobiota</taxon>
        <taxon>Verrucomicrobiia</taxon>
        <taxon>Verrucomicrobiales</taxon>
        <taxon>Verrucomicrobiaceae</taxon>
        <taxon>Luteolibacter</taxon>
    </lineage>
</organism>
<evidence type="ECO:0000256" key="1">
    <source>
        <dbReference type="ARBA" id="ARBA00001947"/>
    </source>
</evidence>
<evidence type="ECO:0000256" key="8">
    <source>
        <dbReference type="ARBA" id="ARBA00022741"/>
    </source>
</evidence>
<keyword evidence="13 15" id="KW-0811">Translocation</keyword>
<dbReference type="InterPro" id="IPR020937">
    <property type="entry name" value="SecA_CS"/>
</dbReference>
<dbReference type="InterPro" id="IPR011130">
    <property type="entry name" value="SecA_preprotein_X-link_dom"/>
</dbReference>
<evidence type="ECO:0000256" key="9">
    <source>
        <dbReference type="ARBA" id="ARBA00022833"/>
    </source>
</evidence>
<dbReference type="Gene3D" id="3.90.1440.10">
    <property type="entry name" value="SecA, preprotein cross-linking domain"/>
    <property type="match status" value="1"/>
</dbReference>
<keyword evidence="7" id="KW-0479">Metal-binding</keyword>
<dbReference type="NCBIfam" id="TIGR00963">
    <property type="entry name" value="secA"/>
    <property type="match status" value="1"/>
</dbReference>
<keyword evidence="4 15" id="KW-0813">Transport</keyword>
<accession>A0ABT3GP08</accession>
<reference evidence="21 22" key="1">
    <citation type="submission" date="2022-10" db="EMBL/GenBank/DDBJ databases">
        <title>Luteolibacter arcticus strain CCTCC AB 2014275, whole genome shotgun sequencing project.</title>
        <authorList>
            <person name="Zhao G."/>
            <person name="Shen L."/>
        </authorList>
    </citation>
    <scope>NUCLEOTIDE SEQUENCE [LARGE SCALE GENOMIC DNA]</scope>
    <source>
        <strain evidence="21 22">CCTCC AB 2014275</strain>
    </source>
</reference>
<evidence type="ECO:0000256" key="6">
    <source>
        <dbReference type="ARBA" id="ARBA00022490"/>
    </source>
</evidence>
<dbReference type="Pfam" id="PF21090">
    <property type="entry name" value="P-loop_SecA"/>
    <property type="match status" value="2"/>
</dbReference>
<evidence type="ECO:0000259" key="18">
    <source>
        <dbReference type="PROSITE" id="PS51192"/>
    </source>
</evidence>
<keyword evidence="14 15" id="KW-0472">Membrane</keyword>
<dbReference type="PROSITE" id="PS51192">
    <property type="entry name" value="HELICASE_ATP_BIND_1"/>
    <property type="match status" value="1"/>
</dbReference>
<gene>
    <name evidence="15 21" type="primary">secA</name>
    <name evidence="21" type="ORF">OKA05_22060</name>
</gene>
<dbReference type="Pfam" id="PF01043">
    <property type="entry name" value="SecA_PP_bind"/>
    <property type="match status" value="1"/>
</dbReference>
<evidence type="ECO:0000313" key="21">
    <source>
        <dbReference type="EMBL" id="MCW1925261.1"/>
    </source>
</evidence>
<feature type="domain" description="Helicase C-terminal" evidence="19">
    <location>
        <begin position="607"/>
        <end position="780"/>
    </location>
</feature>
<keyword evidence="9" id="KW-0862">Zinc</keyword>
<evidence type="ECO:0000256" key="16">
    <source>
        <dbReference type="RuleBase" id="RU003874"/>
    </source>
</evidence>
<keyword evidence="5 15" id="KW-1003">Cell membrane</keyword>
<dbReference type="PROSITE" id="PS51196">
    <property type="entry name" value="SECA_MOTOR_DEAD"/>
    <property type="match status" value="1"/>
</dbReference>
<dbReference type="PRINTS" id="PR00906">
    <property type="entry name" value="SECA"/>
</dbReference>
<dbReference type="Pfam" id="PF07517">
    <property type="entry name" value="SecA_DEAD"/>
    <property type="match status" value="1"/>
</dbReference>
<dbReference type="Gene3D" id="1.10.3060.10">
    <property type="entry name" value="Helical scaffold and wing domains of SecA"/>
    <property type="match status" value="1"/>
</dbReference>
<feature type="binding site" evidence="15">
    <location>
        <position position="170"/>
    </location>
    <ligand>
        <name>ATP</name>
        <dbReference type="ChEBI" id="CHEBI:30616"/>
    </ligand>
</feature>
<dbReference type="SMART" id="SM00957">
    <property type="entry name" value="SecA_DEAD"/>
    <property type="match status" value="1"/>
</dbReference>
<keyword evidence="22" id="KW-1185">Reference proteome</keyword>
<feature type="binding site" evidence="15">
    <location>
        <begin position="188"/>
        <end position="192"/>
    </location>
    <ligand>
        <name>ATP</name>
        <dbReference type="ChEBI" id="CHEBI:30616"/>
    </ligand>
</feature>
<name>A0ABT3GP08_9BACT</name>
<keyword evidence="8 15" id="KW-0547">Nucleotide-binding</keyword>
<dbReference type="InterPro" id="IPR027417">
    <property type="entry name" value="P-loop_NTPase"/>
</dbReference>
<dbReference type="SMART" id="SM00958">
    <property type="entry name" value="SecA_PP_bind"/>
    <property type="match status" value="1"/>
</dbReference>
<dbReference type="PANTHER" id="PTHR30612">
    <property type="entry name" value="SECA INNER MEMBRANE COMPONENT OF SEC PROTEIN SECRETION SYSTEM"/>
    <property type="match status" value="1"/>
</dbReference>
<dbReference type="EMBL" id="JAPDDT010000013">
    <property type="protein sequence ID" value="MCW1925261.1"/>
    <property type="molecule type" value="Genomic_DNA"/>
</dbReference>
<dbReference type="SUPFAM" id="SSF52540">
    <property type="entry name" value="P-loop containing nucleoside triphosphate hydrolases"/>
    <property type="match status" value="2"/>
</dbReference>
<protein>
    <recommendedName>
        <fullName evidence="15 16">Protein translocase subunit SecA</fullName>
        <ecNumber evidence="15">7.4.2.8</ecNumber>
    </recommendedName>
</protein>
<proteinExistence type="inferred from homology"/>
<comment type="catalytic activity">
    <reaction evidence="15">
        <text>ATP + H2O + cellular proteinSide 1 = ADP + phosphate + cellular proteinSide 2.</text>
        <dbReference type="EC" id="7.4.2.8"/>
    </reaction>
</comment>
<evidence type="ECO:0000256" key="17">
    <source>
        <dbReference type="SAM" id="MobiDB-lite"/>
    </source>
</evidence>
<dbReference type="HAMAP" id="MF_01382">
    <property type="entry name" value="SecA"/>
    <property type="match status" value="1"/>
</dbReference>
<feature type="domain" description="SecA family profile" evidence="20">
    <location>
        <begin position="3"/>
        <end position="764"/>
    </location>
</feature>
<evidence type="ECO:0000256" key="15">
    <source>
        <dbReference type="HAMAP-Rule" id="MF_01382"/>
    </source>
</evidence>
<comment type="subunit">
    <text evidence="15">Monomer and homodimer. Part of the essential Sec protein translocation apparatus which comprises SecA, SecYEG and auxiliary proteins SecDF. Other proteins may also be involved.</text>
</comment>
<evidence type="ECO:0000256" key="5">
    <source>
        <dbReference type="ARBA" id="ARBA00022475"/>
    </source>
</evidence>
<sequence length="1057" mass="119890">MIKWILQKIVGSKNQRELRRIRPTVERIKEIEEALQREPEEKLREMTAKWQDSLARYHELKVAPKPALLRMDADGLAEAAAYMNGRLQRLRDDFPNLPAKVEPTAESIEAAKAAFHEIEGDFIKLRASYLEKILPEAYAVVKNAARRMCGTEISVCDQPLKWEMVHFDTQLVGGIALHRGMIAEMMTGEGKTLVATLPVYLNALTGLGVHVITVNDYLARRDSDWMGALFRYLGLTIGCIQNQMPPWDRREHYGCDITYGTNSEFGFDYLRDNGMASTKDEQVQHSHYFAIIDEVDSILIDEARTPLIISGPSSVSSHQFDKYKPLVEQIVRAQTVLCNDLMTEAKKAQEAGDLETAGRALFKVKLGQPRNRQLMRMMQEPDMRRLIEKTELSFYQDAQKKELFALKEELYFTIDEKSHDSDLMEKGRDYLSPDDPEAFVLPDIGTLFADIETDASLTDEDRVARKEAAQQKLDSQAEKMHNISQLLKAYCVYEKDVQYVVEEGKVVIVDENTGRKMAGRRWSDGLHQAVEAKEGVAIEKETQTFATITIQNYFRLYEKLAGMTGTAETEAAEFSDIYKLDVLPIPANRPNQRKDENDQVFKTRREKYNAVIKKIEDAHAKGQPVLVGTASVDASETVSRMLKRSKIPHTVLNAKFHMQEAEIIANAGQRGAVTISTNMAGRGTDIKLGEGVADLGGLFVMGTERYESRRVDRQLRGRCARQGDPGLSQFYISFEDDLMRNFAAADRMTSMMERFGMQEGEALEHSWLNKSVETAQKRVEQRNYTWRKRVLEFDDVMNKQREVVYGYRNEVLGTEEPRDLVNEIIEKVIPQKVESFLADRDDANPDYNELLHWVNTTLPIPFTAEDLEATAKTAEDISNTLVARVKEAYSHRVDGLPPEILDMEERRMMLAAIDRQWQAHLYNMDALREGVHLRAQGQKDPLVEYKVEAYELFSLLMANIEQEALQNLFRSAGNLEAILRQLHGMPQELHGGEESSSRGPGPALLQESDTGEIKINLPKRRPPSFNIGGTPDSEPNRNAPCPCGSGKKFKQCCGKEA</sequence>
<evidence type="ECO:0000256" key="3">
    <source>
        <dbReference type="ARBA" id="ARBA00007650"/>
    </source>
</evidence>
<evidence type="ECO:0000259" key="20">
    <source>
        <dbReference type="PROSITE" id="PS51196"/>
    </source>
</evidence>
<comment type="subcellular location">
    <subcellularLocation>
        <location evidence="15">Cell membrane</location>
        <topology evidence="15">Peripheral membrane protein</topology>
        <orientation evidence="15">Cytoplasmic side</orientation>
    </subcellularLocation>
    <subcellularLocation>
        <location evidence="15">Cytoplasm</location>
    </subcellularLocation>
    <subcellularLocation>
        <location evidence="2">Membrane</location>
        <topology evidence="2">Peripheral membrane protein</topology>
    </subcellularLocation>
    <text evidence="15">Distribution is 50-50.</text>
</comment>
<comment type="function">
    <text evidence="15">Part of the Sec protein translocase complex. Interacts with the SecYEG preprotein conducting channel. Has a central role in coupling the hydrolysis of ATP to the transfer of proteins into and across the cell membrane, serving as an ATP-driven molecular motor driving the stepwise translocation of polypeptide chains across the membrane.</text>
</comment>
<dbReference type="CDD" id="cd18803">
    <property type="entry name" value="SF2_C_secA"/>
    <property type="match status" value="1"/>
</dbReference>
<dbReference type="InterPro" id="IPR036266">
    <property type="entry name" value="SecA_Wing/Scaffold_sf"/>
</dbReference>
<comment type="cofactor">
    <cofactor evidence="1">
        <name>Zn(2+)</name>
        <dbReference type="ChEBI" id="CHEBI:29105"/>
    </cofactor>
</comment>
<keyword evidence="10 15" id="KW-0067">ATP-binding</keyword>
<dbReference type="EC" id="7.4.2.8" evidence="15"/>
<dbReference type="SUPFAM" id="SSF81886">
    <property type="entry name" value="Helical scaffold and wing domains of SecA"/>
    <property type="match status" value="1"/>
</dbReference>
<dbReference type="PROSITE" id="PS01312">
    <property type="entry name" value="SECA"/>
    <property type="match status" value="1"/>
</dbReference>
<evidence type="ECO:0000256" key="4">
    <source>
        <dbReference type="ARBA" id="ARBA00022448"/>
    </source>
</evidence>
<dbReference type="InterPro" id="IPR011116">
    <property type="entry name" value="SecA_Wing/Scaffold"/>
</dbReference>
<comment type="caution">
    <text evidence="21">The sequence shown here is derived from an EMBL/GenBank/DDBJ whole genome shotgun (WGS) entry which is preliminary data.</text>
</comment>
<dbReference type="Gene3D" id="3.10.450.50">
    <property type="match status" value="1"/>
</dbReference>
<dbReference type="Pfam" id="PF02810">
    <property type="entry name" value="SEC-C"/>
    <property type="match status" value="1"/>
</dbReference>
<dbReference type="PROSITE" id="PS51194">
    <property type="entry name" value="HELICASE_CTER"/>
    <property type="match status" value="1"/>
</dbReference>
<dbReference type="InterPro" id="IPR000185">
    <property type="entry name" value="SecA"/>
</dbReference>
<evidence type="ECO:0000256" key="12">
    <source>
        <dbReference type="ARBA" id="ARBA00022967"/>
    </source>
</evidence>
<evidence type="ECO:0000256" key="2">
    <source>
        <dbReference type="ARBA" id="ARBA00004170"/>
    </source>
</evidence>
<dbReference type="InterPro" id="IPR011115">
    <property type="entry name" value="SecA_DEAD"/>
</dbReference>
<dbReference type="InterPro" id="IPR014001">
    <property type="entry name" value="Helicase_ATP-bd"/>
</dbReference>
<dbReference type="InterPro" id="IPR036670">
    <property type="entry name" value="SecA_X-link_sf"/>
</dbReference>
<evidence type="ECO:0000256" key="14">
    <source>
        <dbReference type="ARBA" id="ARBA00023136"/>
    </source>
</evidence>
<dbReference type="InterPro" id="IPR014018">
    <property type="entry name" value="SecA_motor_DEAD"/>
</dbReference>
<evidence type="ECO:0000256" key="11">
    <source>
        <dbReference type="ARBA" id="ARBA00022927"/>
    </source>
</evidence>
<dbReference type="Proteomes" id="UP001320876">
    <property type="component" value="Unassembled WGS sequence"/>
</dbReference>
<keyword evidence="11 15" id="KW-0653">Protein transport</keyword>
<dbReference type="RefSeq" id="WP_264489369.1">
    <property type="nucleotide sequence ID" value="NZ_JAPDDT010000013.1"/>
</dbReference>
<evidence type="ECO:0000256" key="10">
    <source>
        <dbReference type="ARBA" id="ARBA00022840"/>
    </source>
</evidence>
<evidence type="ECO:0000259" key="19">
    <source>
        <dbReference type="PROSITE" id="PS51194"/>
    </source>
</evidence>
<evidence type="ECO:0000256" key="13">
    <source>
        <dbReference type="ARBA" id="ARBA00023010"/>
    </source>
</evidence>
<evidence type="ECO:0000256" key="7">
    <source>
        <dbReference type="ARBA" id="ARBA00022723"/>
    </source>
</evidence>
<dbReference type="PANTHER" id="PTHR30612:SF0">
    <property type="entry name" value="CHLOROPLAST PROTEIN-TRANSPORTING ATPASE"/>
    <property type="match status" value="1"/>
</dbReference>
<feature type="binding site" evidence="15">
    <location>
        <position position="685"/>
    </location>
    <ligand>
        <name>ATP</name>
        <dbReference type="ChEBI" id="CHEBI:30616"/>
    </ligand>
</feature>